<organism evidence="1">
    <name type="scientific">Edafosvirus sp</name>
    <dbReference type="NCBI Taxonomy" id="2487765"/>
    <lineage>
        <taxon>Viruses</taxon>
        <taxon>Varidnaviria</taxon>
        <taxon>Bamfordvirae</taxon>
        <taxon>Nucleocytoviricota</taxon>
        <taxon>Megaviricetes</taxon>
        <taxon>Imitervirales</taxon>
        <taxon>Mimiviridae</taxon>
        <taxon>Klosneuvirinae</taxon>
    </lineage>
</organism>
<sequence length="233" mass="27947">MKYLLPILVFISIVVATYGSENVERQYKISELINNEGDEIFDWFLQYACDHYDRDYFRKYIGLITSRKDYEQTFNSIDKKWTLFKMFDMKSNILFDYYNGVHVDHSYFSTFEPFHMFVNYVGLKYECFITEKSQFEYNKMFTCKYKEYNLYFKDSDPQLVFDKFGSALRGDAYDHHVCHSITRTNKCNNDENNYSLVDVNGLNCCVQYSEIYGYITPYSTFLKRSNGKYTNNN</sequence>
<evidence type="ECO:0000313" key="1">
    <source>
        <dbReference type="EMBL" id="AYV77689.1"/>
    </source>
</evidence>
<proteinExistence type="predicted"/>
<protein>
    <submittedName>
        <fullName evidence="1">Uncharacterized protein</fullName>
    </submittedName>
</protein>
<dbReference type="EMBL" id="MK072066">
    <property type="protein sequence ID" value="AYV77689.1"/>
    <property type="molecule type" value="Genomic_DNA"/>
</dbReference>
<gene>
    <name evidence="1" type="ORF">Edafosvirus1_20</name>
</gene>
<accession>A0A3G4ZW74</accession>
<name>A0A3G4ZW74_9VIRU</name>
<reference evidence="1" key="1">
    <citation type="submission" date="2018-10" db="EMBL/GenBank/DDBJ databases">
        <title>Hidden diversity of soil giant viruses.</title>
        <authorList>
            <person name="Schulz F."/>
            <person name="Alteio L."/>
            <person name="Goudeau D."/>
            <person name="Ryan E.M."/>
            <person name="Malmstrom R.R."/>
            <person name="Blanchard J."/>
            <person name="Woyke T."/>
        </authorList>
    </citation>
    <scope>NUCLEOTIDE SEQUENCE</scope>
    <source>
        <strain evidence="1">EDV1</strain>
    </source>
</reference>